<evidence type="ECO:0000256" key="5">
    <source>
        <dbReference type="ARBA" id="ARBA00023295"/>
    </source>
</evidence>
<dbReference type="InterPro" id="IPR044965">
    <property type="entry name" value="Glyco_hydro_17_plant"/>
</dbReference>
<dbReference type="GO" id="GO:0042973">
    <property type="term" value="F:glucan endo-1,3-beta-D-glucosidase activity"/>
    <property type="evidence" value="ECO:0007669"/>
    <property type="project" value="UniProtKB-EC"/>
</dbReference>
<comment type="catalytic activity">
    <reaction evidence="1">
        <text>Hydrolysis of (1-&gt;3)-beta-D-glucosidic linkages in (1-&gt;3)-beta-D-glucans.</text>
        <dbReference type="EC" id="3.2.1.39"/>
    </reaction>
</comment>
<name>A0A978V988_ZIZJJ</name>
<keyword evidence="5 9" id="KW-0326">Glycosidase</keyword>
<dbReference type="Gene3D" id="3.20.20.80">
    <property type="entry name" value="Glycosidases"/>
    <property type="match status" value="1"/>
</dbReference>
<comment type="similarity">
    <text evidence="2 8">Belongs to the glycosyl hydrolase 17 family.</text>
</comment>
<evidence type="ECO:0000256" key="9">
    <source>
        <dbReference type="RuleBase" id="RU004336"/>
    </source>
</evidence>
<dbReference type="InterPro" id="IPR000490">
    <property type="entry name" value="Glyco_hydro_17"/>
</dbReference>
<protein>
    <recommendedName>
        <fullName evidence="3">glucan endo-1,3-beta-D-glucosidase</fullName>
        <ecNumber evidence="3">3.2.1.39</ecNumber>
    </recommendedName>
    <alternativeName>
        <fullName evidence="6">(1-&gt;3)-beta-glucan endohydrolase</fullName>
    </alternativeName>
    <alternativeName>
        <fullName evidence="7">Beta-1,3-endoglucanase</fullName>
    </alternativeName>
</protein>
<reference evidence="10" key="1">
    <citation type="journal article" date="2021" name="Front. Plant Sci.">
        <title>Chromosome-Scale Genome Assembly for Chinese Sour Jujube and Insights Into Its Genome Evolution and Domestication Signature.</title>
        <authorList>
            <person name="Shen L.-Y."/>
            <person name="Luo H."/>
            <person name="Wang X.-L."/>
            <person name="Wang X.-M."/>
            <person name="Qiu X.-J."/>
            <person name="Liu H."/>
            <person name="Zhou S.-S."/>
            <person name="Jia K.-H."/>
            <person name="Nie S."/>
            <person name="Bao Y.-T."/>
            <person name="Zhang R.-G."/>
            <person name="Yun Q.-Z."/>
            <person name="Chai Y.-H."/>
            <person name="Lu J.-Y."/>
            <person name="Li Y."/>
            <person name="Zhao S.-W."/>
            <person name="Mao J.-F."/>
            <person name="Jia S.-G."/>
            <person name="Mao Y.-M."/>
        </authorList>
    </citation>
    <scope>NUCLEOTIDE SEQUENCE</scope>
    <source>
        <strain evidence="10">AT0</strain>
        <tissue evidence="10">Leaf</tissue>
    </source>
</reference>
<dbReference type="SUPFAM" id="SSF51445">
    <property type="entry name" value="(Trans)glycosidases"/>
    <property type="match status" value="1"/>
</dbReference>
<keyword evidence="4 9" id="KW-0378">Hydrolase</keyword>
<evidence type="ECO:0000256" key="4">
    <source>
        <dbReference type="ARBA" id="ARBA00022801"/>
    </source>
</evidence>
<dbReference type="PANTHER" id="PTHR32227">
    <property type="entry name" value="GLUCAN ENDO-1,3-BETA-GLUCOSIDASE BG1-RELATED-RELATED"/>
    <property type="match status" value="1"/>
</dbReference>
<sequence length="345" mass="37880">MALKYTPDQITFVNLLKTGVDLADAGSTPIGIGVNLGLNGDNLPSPGDTINLYNRCQINFIRIFEPRHEILDALRNKPTFVSLGVRDQDLQTLASDQSAANQWVKDNVVPYIPDVNIGYITLGNEVIPAPQAQYVAQAINNINAALTNARISKDIKVTTVISSNTLSTSYPPSAGTFNDESASALKNISTILSRRGSPIMVNVYPYFAYVADPEHIRLDYALFTSQGTVVTDGDYSYQNLFDAIVDSFFAAFEKIGASGINLAVAETGWPSAGNEPYTSIKNARTYNKNMMDHVLSGKGTPRRPNRTFNAFLFEMFNEDQKPAGVEQNFGLFNPNMQPVYPLWPC</sequence>
<evidence type="ECO:0000313" key="11">
    <source>
        <dbReference type="Proteomes" id="UP000813462"/>
    </source>
</evidence>
<gene>
    <name evidence="10" type="ORF">FEM48_Zijuj06G0123000</name>
</gene>
<evidence type="ECO:0000256" key="2">
    <source>
        <dbReference type="ARBA" id="ARBA00008773"/>
    </source>
</evidence>
<accession>A0A978V988</accession>
<evidence type="ECO:0000256" key="8">
    <source>
        <dbReference type="RuleBase" id="RU004335"/>
    </source>
</evidence>
<dbReference type="FunFam" id="3.20.20.80:FF:000010">
    <property type="entry name" value="glucan endo-1,3-beta-glucosidase, basic"/>
    <property type="match status" value="1"/>
</dbReference>
<dbReference type="GO" id="GO:0005975">
    <property type="term" value="P:carbohydrate metabolic process"/>
    <property type="evidence" value="ECO:0007669"/>
    <property type="project" value="InterPro"/>
</dbReference>
<proteinExistence type="inferred from homology"/>
<dbReference type="PROSITE" id="PS00587">
    <property type="entry name" value="GLYCOSYL_HYDROL_F17"/>
    <property type="match status" value="1"/>
</dbReference>
<dbReference type="Proteomes" id="UP000813462">
    <property type="component" value="Unassembled WGS sequence"/>
</dbReference>
<dbReference type="AlphaFoldDB" id="A0A978V988"/>
<evidence type="ECO:0000313" key="10">
    <source>
        <dbReference type="EMBL" id="KAH7524473.1"/>
    </source>
</evidence>
<evidence type="ECO:0000256" key="6">
    <source>
        <dbReference type="ARBA" id="ARBA00033335"/>
    </source>
</evidence>
<dbReference type="InterPro" id="IPR017853">
    <property type="entry name" value="GH"/>
</dbReference>
<evidence type="ECO:0000256" key="3">
    <source>
        <dbReference type="ARBA" id="ARBA00012780"/>
    </source>
</evidence>
<evidence type="ECO:0000256" key="7">
    <source>
        <dbReference type="ARBA" id="ARBA00033417"/>
    </source>
</evidence>
<organism evidence="10 11">
    <name type="scientific">Ziziphus jujuba var. spinosa</name>
    <dbReference type="NCBI Taxonomy" id="714518"/>
    <lineage>
        <taxon>Eukaryota</taxon>
        <taxon>Viridiplantae</taxon>
        <taxon>Streptophyta</taxon>
        <taxon>Embryophyta</taxon>
        <taxon>Tracheophyta</taxon>
        <taxon>Spermatophyta</taxon>
        <taxon>Magnoliopsida</taxon>
        <taxon>eudicotyledons</taxon>
        <taxon>Gunneridae</taxon>
        <taxon>Pentapetalae</taxon>
        <taxon>rosids</taxon>
        <taxon>fabids</taxon>
        <taxon>Rosales</taxon>
        <taxon>Rhamnaceae</taxon>
        <taxon>Paliureae</taxon>
        <taxon>Ziziphus</taxon>
    </lineage>
</organism>
<dbReference type="EMBL" id="JAEACU010000006">
    <property type="protein sequence ID" value="KAH7524473.1"/>
    <property type="molecule type" value="Genomic_DNA"/>
</dbReference>
<evidence type="ECO:0000256" key="1">
    <source>
        <dbReference type="ARBA" id="ARBA00000382"/>
    </source>
</evidence>
<dbReference type="EC" id="3.2.1.39" evidence="3"/>
<dbReference type="Pfam" id="PF00332">
    <property type="entry name" value="Glyco_hydro_17"/>
    <property type="match status" value="1"/>
</dbReference>
<comment type="caution">
    <text evidence="10">The sequence shown here is derived from an EMBL/GenBank/DDBJ whole genome shotgun (WGS) entry which is preliminary data.</text>
</comment>